<accession>D8SBA7</accession>
<organism evidence="2">
    <name type="scientific">Selaginella moellendorffii</name>
    <name type="common">Spikemoss</name>
    <dbReference type="NCBI Taxonomy" id="88036"/>
    <lineage>
        <taxon>Eukaryota</taxon>
        <taxon>Viridiplantae</taxon>
        <taxon>Streptophyta</taxon>
        <taxon>Embryophyta</taxon>
        <taxon>Tracheophyta</taxon>
        <taxon>Lycopodiopsida</taxon>
        <taxon>Selaginellales</taxon>
        <taxon>Selaginellaceae</taxon>
        <taxon>Selaginella</taxon>
    </lineage>
</organism>
<evidence type="ECO:0000313" key="2">
    <source>
        <dbReference type="Proteomes" id="UP000001514"/>
    </source>
</evidence>
<evidence type="ECO:0008006" key="3">
    <source>
        <dbReference type="Google" id="ProtNLM"/>
    </source>
</evidence>
<dbReference type="KEGG" id="smo:SELMODRAFT_420212"/>
<keyword evidence="2" id="KW-1185">Reference proteome</keyword>
<dbReference type="EMBL" id="GL377610">
    <property type="protein sequence ID" value="EFJ18219.1"/>
    <property type="molecule type" value="Genomic_DNA"/>
</dbReference>
<evidence type="ECO:0000313" key="1">
    <source>
        <dbReference type="EMBL" id="EFJ18219.1"/>
    </source>
</evidence>
<sequence length="231" mass="26345">MCPPEIIRQPGLSFVPGHENDGYSNYDYGIESREVECGAGSYGSVRLDVYREQAVAVTSNNHGVSESSIQREIEVMRSLKSEFRVPRPRPKGLEKIFDRMPFKDALKEQDLTFEFTLRFLASVNSEDGSELSRHGDCQGFMWQSFSLHGRGIAHEDVKSDALNFGMRANMCDFGTARLSIRDTITSSQVMRCTWCGTRIGAMLIRSFFKVALQERKLNNKLRIYVSTYWIE</sequence>
<reference evidence="1 2" key="1">
    <citation type="journal article" date="2011" name="Science">
        <title>The Selaginella genome identifies genetic changes associated with the evolution of vascular plants.</title>
        <authorList>
            <person name="Banks J.A."/>
            <person name="Nishiyama T."/>
            <person name="Hasebe M."/>
            <person name="Bowman J.L."/>
            <person name="Gribskov M."/>
            <person name="dePamphilis C."/>
            <person name="Albert V.A."/>
            <person name="Aono N."/>
            <person name="Aoyama T."/>
            <person name="Ambrose B.A."/>
            <person name="Ashton N.W."/>
            <person name="Axtell M.J."/>
            <person name="Barker E."/>
            <person name="Barker M.S."/>
            <person name="Bennetzen J.L."/>
            <person name="Bonawitz N.D."/>
            <person name="Chapple C."/>
            <person name="Cheng C."/>
            <person name="Correa L.G."/>
            <person name="Dacre M."/>
            <person name="DeBarry J."/>
            <person name="Dreyer I."/>
            <person name="Elias M."/>
            <person name="Engstrom E.M."/>
            <person name="Estelle M."/>
            <person name="Feng L."/>
            <person name="Finet C."/>
            <person name="Floyd S.K."/>
            <person name="Frommer W.B."/>
            <person name="Fujita T."/>
            <person name="Gramzow L."/>
            <person name="Gutensohn M."/>
            <person name="Harholt J."/>
            <person name="Hattori M."/>
            <person name="Heyl A."/>
            <person name="Hirai T."/>
            <person name="Hiwatashi Y."/>
            <person name="Ishikawa M."/>
            <person name="Iwata M."/>
            <person name="Karol K.G."/>
            <person name="Koehler B."/>
            <person name="Kolukisaoglu U."/>
            <person name="Kubo M."/>
            <person name="Kurata T."/>
            <person name="Lalonde S."/>
            <person name="Li K."/>
            <person name="Li Y."/>
            <person name="Litt A."/>
            <person name="Lyons E."/>
            <person name="Manning G."/>
            <person name="Maruyama T."/>
            <person name="Michael T.P."/>
            <person name="Mikami K."/>
            <person name="Miyazaki S."/>
            <person name="Morinaga S."/>
            <person name="Murata T."/>
            <person name="Mueller-Roeber B."/>
            <person name="Nelson D.R."/>
            <person name="Obara M."/>
            <person name="Oguri Y."/>
            <person name="Olmstead R.G."/>
            <person name="Onodera N."/>
            <person name="Petersen B.L."/>
            <person name="Pils B."/>
            <person name="Prigge M."/>
            <person name="Rensing S.A."/>
            <person name="Riano-Pachon D.M."/>
            <person name="Roberts A.W."/>
            <person name="Sato Y."/>
            <person name="Scheller H.V."/>
            <person name="Schulz B."/>
            <person name="Schulz C."/>
            <person name="Shakirov E.V."/>
            <person name="Shibagaki N."/>
            <person name="Shinohara N."/>
            <person name="Shippen D.E."/>
            <person name="Soerensen I."/>
            <person name="Sotooka R."/>
            <person name="Sugimoto N."/>
            <person name="Sugita M."/>
            <person name="Sumikawa N."/>
            <person name="Tanurdzic M."/>
            <person name="Theissen G."/>
            <person name="Ulvskov P."/>
            <person name="Wakazuki S."/>
            <person name="Weng J.K."/>
            <person name="Willats W.W."/>
            <person name="Wipf D."/>
            <person name="Wolf P.G."/>
            <person name="Yang L."/>
            <person name="Zimmer A.D."/>
            <person name="Zhu Q."/>
            <person name="Mitros T."/>
            <person name="Hellsten U."/>
            <person name="Loque D."/>
            <person name="Otillar R."/>
            <person name="Salamov A."/>
            <person name="Schmutz J."/>
            <person name="Shapiro H."/>
            <person name="Lindquist E."/>
            <person name="Lucas S."/>
            <person name="Rokhsar D."/>
            <person name="Grigoriev I.V."/>
        </authorList>
    </citation>
    <scope>NUCLEOTIDE SEQUENCE [LARGE SCALE GENOMIC DNA]</scope>
</reference>
<dbReference type="Proteomes" id="UP000001514">
    <property type="component" value="Unassembled WGS sequence"/>
</dbReference>
<dbReference type="InParanoid" id="D8SBA7"/>
<gene>
    <name evidence="1" type="ORF">SELMODRAFT_420212</name>
</gene>
<dbReference type="InterPro" id="IPR011009">
    <property type="entry name" value="Kinase-like_dom_sf"/>
</dbReference>
<dbReference type="Gene3D" id="1.10.510.10">
    <property type="entry name" value="Transferase(Phosphotransferase) domain 1"/>
    <property type="match status" value="1"/>
</dbReference>
<name>D8SBA7_SELML</name>
<dbReference type="HOGENOM" id="CLU_1201582_0_0_1"/>
<protein>
    <recommendedName>
        <fullName evidence="3">Protein kinase domain-containing protein</fullName>
    </recommendedName>
</protein>
<dbReference type="Gramene" id="EFJ18219">
    <property type="protein sequence ID" value="EFJ18219"/>
    <property type="gene ID" value="SELMODRAFT_420212"/>
</dbReference>
<proteinExistence type="predicted"/>
<dbReference type="AlphaFoldDB" id="D8SBA7"/>
<dbReference type="Gene3D" id="3.30.200.20">
    <property type="entry name" value="Phosphorylase Kinase, domain 1"/>
    <property type="match status" value="1"/>
</dbReference>
<dbReference type="SUPFAM" id="SSF56112">
    <property type="entry name" value="Protein kinase-like (PK-like)"/>
    <property type="match status" value="1"/>
</dbReference>